<dbReference type="AlphaFoldDB" id="A0AA39T9A9"/>
<evidence type="ECO:0000313" key="3">
    <source>
        <dbReference type="Proteomes" id="UP001168877"/>
    </source>
</evidence>
<evidence type="ECO:0000256" key="1">
    <source>
        <dbReference type="SAM" id="MobiDB-lite"/>
    </source>
</evidence>
<gene>
    <name evidence="2" type="ORF">LWI29_024311</name>
</gene>
<proteinExistence type="predicted"/>
<name>A0AA39T9A9_ACESA</name>
<feature type="region of interest" description="Disordered" evidence="1">
    <location>
        <begin position="54"/>
        <end position="73"/>
    </location>
</feature>
<dbReference type="Proteomes" id="UP001168877">
    <property type="component" value="Unassembled WGS sequence"/>
</dbReference>
<comment type="caution">
    <text evidence="2">The sequence shown here is derived from an EMBL/GenBank/DDBJ whole genome shotgun (WGS) entry which is preliminary data.</text>
</comment>
<organism evidence="2 3">
    <name type="scientific">Acer saccharum</name>
    <name type="common">Sugar maple</name>
    <dbReference type="NCBI Taxonomy" id="4024"/>
    <lineage>
        <taxon>Eukaryota</taxon>
        <taxon>Viridiplantae</taxon>
        <taxon>Streptophyta</taxon>
        <taxon>Embryophyta</taxon>
        <taxon>Tracheophyta</taxon>
        <taxon>Spermatophyta</taxon>
        <taxon>Magnoliopsida</taxon>
        <taxon>eudicotyledons</taxon>
        <taxon>Gunneridae</taxon>
        <taxon>Pentapetalae</taxon>
        <taxon>rosids</taxon>
        <taxon>malvids</taxon>
        <taxon>Sapindales</taxon>
        <taxon>Sapindaceae</taxon>
        <taxon>Hippocastanoideae</taxon>
        <taxon>Acereae</taxon>
        <taxon>Acer</taxon>
    </lineage>
</organism>
<evidence type="ECO:0000313" key="2">
    <source>
        <dbReference type="EMBL" id="KAK0605224.1"/>
    </source>
</evidence>
<sequence length="91" mass="10507">MEPRICSRWCRNYSRQRQMLPRLLPPASDATATPPAGIIEREVVVWYGLFLPSDNIRSPSNEGDPRRSPLAKRDRLEKVLAGVDRHLRLEK</sequence>
<feature type="compositionally biased region" description="Basic and acidic residues" evidence="1">
    <location>
        <begin position="63"/>
        <end position="73"/>
    </location>
</feature>
<reference evidence="2" key="2">
    <citation type="submission" date="2023-06" db="EMBL/GenBank/DDBJ databases">
        <authorList>
            <person name="Swenson N.G."/>
            <person name="Wegrzyn J.L."/>
            <person name="Mcevoy S.L."/>
        </authorList>
    </citation>
    <scope>NUCLEOTIDE SEQUENCE</scope>
    <source>
        <strain evidence="2">NS2018</strain>
        <tissue evidence="2">Leaf</tissue>
    </source>
</reference>
<reference evidence="2" key="1">
    <citation type="journal article" date="2022" name="Plant J.">
        <title>Strategies of tolerance reflected in two North American maple genomes.</title>
        <authorList>
            <person name="McEvoy S.L."/>
            <person name="Sezen U.U."/>
            <person name="Trouern-Trend A."/>
            <person name="McMahon S.M."/>
            <person name="Schaberg P.G."/>
            <person name="Yang J."/>
            <person name="Wegrzyn J.L."/>
            <person name="Swenson N.G."/>
        </authorList>
    </citation>
    <scope>NUCLEOTIDE SEQUENCE</scope>
    <source>
        <strain evidence="2">NS2018</strain>
    </source>
</reference>
<dbReference type="EMBL" id="JAUESC010000002">
    <property type="protein sequence ID" value="KAK0605224.1"/>
    <property type="molecule type" value="Genomic_DNA"/>
</dbReference>
<protein>
    <submittedName>
        <fullName evidence="2">Uncharacterized protein</fullName>
    </submittedName>
</protein>
<accession>A0AA39T9A9</accession>
<keyword evidence="3" id="KW-1185">Reference proteome</keyword>